<evidence type="ECO:0000313" key="9">
    <source>
        <dbReference type="EMBL" id="KAK6921704.1"/>
    </source>
</evidence>
<dbReference type="Gene3D" id="4.10.280.10">
    <property type="entry name" value="Helix-loop-helix DNA-binding domain"/>
    <property type="match status" value="1"/>
</dbReference>
<dbReference type="PANTHER" id="PTHR45855">
    <property type="entry name" value="TRANSCRIPTION FACTOR PIF1-RELATED"/>
    <property type="match status" value="1"/>
</dbReference>
<evidence type="ECO:0000256" key="1">
    <source>
        <dbReference type="ARBA" id="ARBA00004123"/>
    </source>
</evidence>
<organism evidence="9 10">
    <name type="scientific">Dillenia turbinata</name>
    <dbReference type="NCBI Taxonomy" id="194707"/>
    <lineage>
        <taxon>Eukaryota</taxon>
        <taxon>Viridiplantae</taxon>
        <taxon>Streptophyta</taxon>
        <taxon>Embryophyta</taxon>
        <taxon>Tracheophyta</taxon>
        <taxon>Spermatophyta</taxon>
        <taxon>Magnoliopsida</taxon>
        <taxon>eudicotyledons</taxon>
        <taxon>Gunneridae</taxon>
        <taxon>Pentapetalae</taxon>
        <taxon>Dilleniales</taxon>
        <taxon>Dilleniaceae</taxon>
        <taxon>Dillenia</taxon>
    </lineage>
</organism>
<feature type="transmembrane region" description="Helical" evidence="7">
    <location>
        <begin position="305"/>
        <end position="327"/>
    </location>
</feature>
<evidence type="ECO:0000256" key="7">
    <source>
        <dbReference type="SAM" id="Phobius"/>
    </source>
</evidence>
<dbReference type="CDD" id="cd11445">
    <property type="entry name" value="bHLH_AtPIF_like"/>
    <property type="match status" value="1"/>
</dbReference>
<feature type="compositionally biased region" description="Basic and acidic residues" evidence="6">
    <location>
        <begin position="643"/>
        <end position="658"/>
    </location>
</feature>
<dbReference type="AlphaFoldDB" id="A0AAN8Z0A5"/>
<keyword evidence="4" id="KW-0804">Transcription</keyword>
<evidence type="ECO:0000256" key="6">
    <source>
        <dbReference type="SAM" id="MobiDB-lite"/>
    </source>
</evidence>
<name>A0AAN8Z0A5_9MAGN</name>
<feature type="region of interest" description="Disordered" evidence="6">
    <location>
        <begin position="609"/>
        <end position="658"/>
    </location>
</feature>
<keyword evidence="7" id="KW-0812">Transmembrane</keyword>
<comment type="subcellular location">
    <subcellularLocation>
        <location evidence="1">Nucleus</location>
    </subcellularLocation>
</comment>
<feature type="transmembrane region" description="Helical" evidence="7">
    <location>
        <begin position="20"/>
        <end position="40"/>
    </location>
</feature>
<dbReference type="SMART" id="SM00353">
    <property type="entry name" value="HLH"/>
    <property type="match status" value="1"/>
</dbReference>
<dbReference type="InterPro" id="IPR011598">
    <property type="entry name" value="bHLH_dom"/>
</dbReference>
<feature type="non-terminal residue" evidence="9">
    <location>
        <position position="828"/>
    </location>
</feature>
<keyword evidence="3" id="KW-0238">DNA-binding</keyword>
<dbReference type="GO" id="GO:0003677">
    <property type="term" value="F:DNA binding"/>
    <property type="evidence" value="ECO:0007669"/>
    <property type="project" value="UniProtKB-KW"/>
</dbReference>
<dbReference type="SUPFAM" id="SSF47459">
    <property type="entry name" value="HLH, helix-loop-helix DNA-binding domain"/>
    <property type="match status" value="1"/>
</dbReference>
<dbReference type="PROSITE" id="PS50888">
    <property type="entry name" value="BHLH"/>
    <property type="match status" value="1"/>
</dbReference>
<evidence type="ECO:0000256" key="4">
    <source>
        <dbReference type="ARBA" id="ARBA00023163"/>
    </source>
</evidence>
<keyword evidence="7" id="KW-0472">Membrane</keyword>
<comment type="caution">
    <text evidence="9">The sequence shown here is derived from an EMBL/GenBank/DDBJ whole genome shotgun (WGS) entry which is preliminary data.</text>
</comment>
<dbReference type="Proteomes" id="UP001370490">
    <property type="component" value="Unassembled WGS sequence"/>
</dbReference>
<evidence type="ECO:0000256" key="5">
    <source>
        <dbReference type="ARBA" id="ARBA00023242"/>
    </source>
</evidence>
<feature type="domain" description="BHLH" evidence="8">
    <location>
        <begin position="643"/>
        <end position="692"/>
    </location>
</feature>
<dbReference type="InterPro" id="IPR047265">
    <property type="entry name" value="PIF1-like_bHLH"/>
</dbReference>
<dbReference type="GO" id="GO:0046983">
    <property type="term" value="F:protein dimerization activity"/>
    <property type="evidence" value="ECO:0007669"/>
    <property type="project" value="InterPro"/>
</dbReference>
<dbReference type="GO" id="GO:0005634">
    <property type="term" value="C:nucleus"/>
    <property type="evidence" value="ECO:0007669"/>
    <property type="project" value="UniProtKB-SubCell"/>
</dbReference>
<evidence type="ECO:0000256" key="2">
    <source>
        <dbReference type="ARBA" id="ARBA00023015"/>
    </source>
</evidence>
<gene>
    <name evidence="9" type="ORF">RJ641_012211</name>
</gene>
<feature type="transmembrane region" description="Helical" evidence="7">
    <location>
        <begin position="102"/>
        <end position="122"/>
    </location>
</feature>
<dbReference type="InterPro" id="IPR036638">
    <property type="entry name" value="HLH_DNA-bd_sf"/>
</dbReference>
<feature type="transmembrane region" description="Helical" evidence="7">
    <location>
        <begin position="196"/>
        <end position="214"/>
    </location>
</feature>
<feature type="transmembrane region" description="Helical" evidence="7">
    <location>
        <begin position="61"/>
        <end position="82"/>
    </location>
</feature>
<feature type="transmembrane region" description="Helical" evidence="7">
    <location>
        <begin position="166"/>
        <end position="184"/>
    </location>
</feature>
<dbReference type="InterPro" id="IPR009606">
    <property type="entry name" value="DEAL/Modifying_wall_lignin1/2"/>
</dbReference>
<evidence type="ECO:0000256" key="3">
    <source>
        <dbReference type="ARBA" id="ARBA00023125"/>
    </source>
</evidence>
<dbReference type="InterPro" id="IPR031066">
    <property type="entry name" value="bHLH_ALC-like_plant"/>
</dbReference>
<accession>A0AAN8Z0A5</accession>
<dbReference type="EMBL" id="JBAMMX010000019">
    <property type="protein sequence ID" value="KAK6921704.1"/>
    <property type="molecule type" value="Genomic_DNA"/>
</dbReference>
<evidence type="ECO:0000313" key="10">
    <source>
        <dbReference type="Proteomes" id="UP001370490"/>
    </source>
</evidence>
<protein>
    <submittedName>
        <fullName evidence="9">Myc-type, basic helix-loop-helix (BHLH) domain</fullName>
    </submittedName>
</protein>
<dbReference type="Pfam" id="PF06749">
    <property type="entry name" value="DUF1218"/>
    <property type="match status" value="1"/>
</dbReference>
<proteinExistence type="predicted"/>
<reference evidence="9 10" key="1">
    <citation type="submission" date="2023-12" db="EMBL/GenBank/DDBJ databases">
        <title>A high-quality genome assembly for Dillenia turbinata (Dilleniales).</title>
        <authorList>
            <person name="Chanderbali A."/>
        </authorList>
    </citation>
    <scope>NUCLEOTIDE SEQUENCE [LARGE SCALE GENOMIC DNA]</scope>
    <source>
        <strain evidence="9">LSX21</strain>
        <tissue evidence="9">Leaf</tissue>
    </source>
</reference>
<keyword evidence="2" id="KW-0805">Transcription regulation</keyword>
<keyword evidence="7" id="KW-1133">Transmembrane helix</keyword>
<evidence type="ECO:0000259" key="8">
    <source>
        <dbReference type="PROSITE" id="PS50888"/>
    </source>
</evidence>
<sequence length="828" mass="91347">MHASLAQKELWSTEETEMAVSVSVLAIVISLHLIAFIFAVGAERRRSTAKVVSDEYDERTYCVYTTDASTVYGLSAFGLLLISQTVLYGVTRCLCFGRGLMSGTTSATCAVFFFIFSCLGNMSTLMVMAKMAELEVIAAKLEMEKEGKLAKLCHPSSAAATLETSFVNLLLLHCSMGLLVIWIWSRVYSGKRKVLLLSTFFTFTCLGNFAALIARKTCVFSKRLELCFGLESLGIVQLRMKWQKLEEYKEWGEGMDWGGKEVITWVSFLAAEACLLAGSARNAYHTKYRGFFGAQDLSCTTLRKGVFAAGAALVLLSMLSSVFYYWLHSRADTGGWQKHQNEGLGMTSPSLYEHQHQNTSEFSKGQTVQVGAMCGLNGLYVHEAYGAHYSNGCHCMASEGGWEDVMAVAHALSSSGLQVTAMLTCVSPRSIARITNTASAAFDIFIQYIRSAANRSCGGEAVSVMFCIWIGRTSTDRLENFHHRIQNLIADRAAKTLIHFKISQPSSTATIVLLPCLLTLNVKPLSSQPRTRDTGSSLIPNIEDSPFTCSTNPITSLGRPSCSMNYGLGVASDDLSDVLGFLWDTPLDPKYPSFEFNKDVFEDKGESSGAKRIAEVSQSPQSHCQGIVELSERPSGKRPKQKRSAESHNMSERRRRDRIGTKMTTLQQLIPNCNKTDKVAMLEDAVKYIKTLKSQVQMMRMSRSTVCQVPYMQPSAPIWPGVGENMHMHMQSPVGMAQTSPNMFSSPSSFSAFPLLPACGHHYIPNMQMQSLSAFMSLPNSAAFKDLNNAAQWERGADAHNTVQLDRLYKLSDGSKLSSKETKYRGKE</sequence>
<keyword evidence="5" id="KW-0539">Nucleus</keyword>
<keyword evidence="10" id="KW-1185">Reference proteome</keyword>
<dbReference type="Pfam" id="PF00010">
    <property type="entry name" value="HLH"/>
    <property type="match status" value="1"/>
</dbReference>